<evidence type="ECO:0000313" key="2">
    <source>
        <dbReference type="Proteomes" id="UP001498398"/>
    </source>
</evidence>
<keyword evidence="2" id="KW-1185">Reference proteome</keyword>
<protein>
    <submittedName>
        <fullName evidence="1">Uncharacterized protein</fullName>
    </submittedName>
</protein>
<proteinExistence type="predicted"/>
<accession>A0ABR1IYQ3</accession>
<evidence type="ECO:0000313" key="1">
    <source>
        <dbReference type="EMBL" id="KAK7444821.1"/>
    </source>
</evidence>
<gene>
    <name evidence="1" type="ORF">VKT23_015138</name>
</gene>
<sequence>MVRIILQAHQSLKSGLPALDREVIHGMLMKLVIQAQESWKSLVPRYDQMLGRMESREEAYQRVERKDKDRLKSVTKRARKDQKYKERLSIIDIRLSELDGDSDADQIGRWKGLKYLVEQLDIDGQSSDDDATIPIRGAYVRGFRSSLPHWRRRKIRQLLTEVDKVGDILRVAKSVGSPRKPRFEGFEIHESKVKAGLPHCFYRPIFLEGLNVIKRQDLNIARTEFTLLDSDTEIDDDMGN</sequence>
<organism evidence="1 2">
    <name type="scientific">Marasmiellus scandens</name>
    <dbReference type="NCBI Taxonomy" id="2682957"/>
    <lineage>
        <taxon>Eukaryota</taxon>
        <taxon>Fungi</taxon>
        <taxon>Dikarya</taxon>
        <taxon>Basidiomycota</taxon>
        <taxon>Agaricomycotina</taxon>
        <taxon>Agaricomycetes</taxon>
        <taxon>Agaricomycetidae</taxon>
        <taxon>Agaricales</taxon>
        <taxon>Marasmiineae</taxon>
        <taxon>Omphalotaceae</taxon>
        <taxon>Marasmiellus</taxon>
    </lineage>
</organism>
<dbReference type="Proteomes" id="UP001498398">
    <property type="component" value="Unassembled WGS sequence"/>
</dbReference>
<reference evidence="1 2" key="1">
    <citation type="submission" date="2024-01" db="EMBL/GenBank/DDBJ databases">
        <title>A draft genome for the cacao thread blight pathogen Marasmiellus scandens.</title>
        <authorList>
            <person name="Baruah I.K."/>
            <person name="Leung J."/>
            <person name="Bukari Y."/>
            <person name="Amoako-Attah I."/>
            <person name="Meinhardt L.W."/>
            <person name="Bailey B.A."/>
            <person name="Cohen S.P."/>
        </authorList>
    </citation>
    <scope>NUCLEOTIDE SEQUENCE [LARGE SCALE GENOMIC DNA]</scope>
    <source>
        <strain evidence="1 2">GH-19</strain>
    </source>
</reference>
<dbReference type="EMBL" id="JBANRG010000049">
    <property type="protein sequence ID" value="KAK7444821.1"/>
    <property type="molecule type" value="Genomic_DNA"/>
</dbReference>
<name>A0ABR1IYQ3_9AGAR</name>
<comment type="caution">
    <text evidence="1">The sequence shown here is derived from an EMBL/GenBank/DDBJ whole genome shotgun (WGS) entry which is preliminary data.</text>
</comment>